<evidence type="ECO:0000256" key="5">
    <source>
        <dbReference type="ARBA" id="ARBA00023012"/>
    </source>
</evidence>
<dbReference type="Gene3D" id="3.30.565.10">
    <property type="entry name" value="Histidine kinase-like ATPase, C-terminal domain"/>
    <property type="match status" value="1"/>
</dbReference>
<dbReference type="InterPro" id="IPR003594">
    <property type="entry name" value="HATPase_dom"/>
</dbReference>
<dbReference type="InterPro" id="IPR005467">
    <property type="entry name" value="His_kinase_dom"/>
</dbReference>
<evidence type="ECO:0000313" key="8">
    <source>
        <dbReference type="Proteomes" id="UP000266328"/>
    </source>
</evidence>
<organism evidence="7 8">
    <name type="scientific">Candidatus Cryosericum terrychapinii</name>
    <dbReference type="NCBI Taxonomy" id="2290919"/>
    <lineage>
        <taxon>Bacteria</taxon>
        <taxon>Pseudomonadati</taxon>
        <taxon>Caldisericota/Cryosericota group</taxon>
        <taxon>Candidatus Cryosericota</taxon>
        <taxon>Candidatus Cryosericia</taxon>
        <taxon>Candidatus Cryosericales</taxon>
        <taxon>Candidatus Cryosericaceae</taxon>
        <taxon>Candidatus Cryosericum</taxon>
    </lineage>
</organism>
<evidence type="ECO:0000259" key="6">
    <source>
        <dbReference type="PROSITE" id="PS50109"/>
    </source>
</evidence>
<dbReference type="InterPro" id="IPR050736">
    <property type="entry name" value="Sensor_HK_Regulatory"/>
</dbReference>
<feature type="domain" description="Histidine kinase" evidence="6">
    <location>
        <begin position="1"/>
        <end position="108"/>
    </location>
</feature>
<dbReference type="EMBL" id="QXIS01000034">
    <property type="protein sequence ID" value="RIE05601.1"/>
    <property type="molecule type" value="Genomic_DNA"/>
</dbReference>
<dbReference type="GO" id="GO:0004673">
    <property type="term" value="F:protein histidine kinase activity"/>
    <property type="evidence" value="ECO:0007669"/>
    <property type="project" value="UniProtKB-EC"/>
</dbReference>
<dbReference type="SUPFAM" id="SSF55874">
    <property type="entry name" value="ATPase domain of HSP90 chaperone/DNA topoisomerase II/histidine kinase"/>
    <property type="match status" value="1"/>
</dbReference>
<dbReference type="SMART" id="SM00387">
    <property type="entry name" value="HATPase_c"/>
    <property type="match status" value="1"/>
</dbReference>
<dbReference type="PANTHER" id="PTHR43711">
    <property type="entry name" value="TWO-COMPONENT HISTIDINE KINASE"/>
    <property type="match status" value="1"/>
</dbReference>
<name>A0A398D288_9BACT</name>
<keyword evidence="7" id="KW-0547">Nucleotide-binding</keyword>
<comment type="catalytic activity">
    <reaction evidence="1">
        <text>ATP + protein L-histidine = ADP + protein N-phospho-L-histidine.</text>
        <dbReference type="EC" id="2.7.13.3"/>
    </reaction>
</comment>
<dbReference type="RefSeq" id="WP_119089560.1">
    <property type="nucleotide sequence ID" value="NZ_QXIS01000034.1"/>
</dbReference>
<reference evidence="7 8" key="1">
    <citation type="submission" date="2018-09" db="EMBL/GenBank/DDBJ databases">
        <title>Discovery and Ecogenomic Context for Candidatus Cryosericales, a Global Caldiserica Order Active in Thawing Permafrost.</title>
        <authorList>
            <person name="Martinez M.A."/>
            <person name="Woodcroft B.J."/>
            <person name="Ignacio Espinoza J.C."/>
            <person name="Zayed A."/>
            <person name="Singleton C.M."/>
            <person name="Boyd J."/>
            <person name="Li Y.-F."/>
            <person name="Purvine S."/>
            <person name="Maughan H."/>
            <person name="Hodgkins S.B."/>
            <person name="Anderson D."/>
            <person name="Sederholm M."/>
            <person name="Temperton B."/>
            <person name="Saleska S.R."/>
            <person name="Tyson G.W."/>
            <person name="Rich V.I."/>
        </authorList>
    </citation>
    <scope>NUCLEOTIDE SEQUENCE [LARGE SCALE GENOMIC DNA]</scope>
    <source>
        <strain evidence="7 8">SMC7</strain>
    </source>
</reference>
<dbReference type="Proteomes" id="UP000266328">
    <property type="component" value="Unassembled WGS sequence"/>
</dbReference>
<evidence type="ECO:0000256" key="1">
    <source>
        <dbReference type="ARBA" id="ARBA00000085"/>
    </source>
</evidence>
<dbReference type="OrthoDB" id="9797586at2"/>
<dbReference type="InterPro" id="IPR036890">
    <property type="entry name" value="HATPase_C_sf"/>
</dbReference>
<keyword evidence="7" id="KW-0067">ATP-binding</keyword>
<keyword evidence="5" id="KW-0902">Two-component regulatory system</keyword>
<keyword evidence="3" id="KW-0808">Transferase</keyword>
<sequence>MRTIADHVLDIASNSVTAGATHIWLDIDHDPADHLFVFTVRDNGCGMDADRRTRVFDPFFTTRPHNIRRFGLGLPFLKENTELTGGGVDLKSVSGEGTTLRATFHTDHIDCLPFGDLASTIFALLISDGAVCWHIHRAEGDMAYSVGTEELRAVFSSEEMSDPQAQMLLLEFLREQERDVVQGSSGGSGQDGT</sequence>
<dbReference type="InterPro" id="IPR004358">
    <property type="entry name" value="Sig_transdc_His_kin-like_C"/>
</dbReference>
<dbReference type="PRINTS" id="PR00344">
    <property type="entry name" value="BCTRLSENSOR"/>
</dbReference>
<evidence type="ECO:0000256" key="2">
    <source>
        <dbReference type="ARBA" id="ARBA00012438"/>
    </source>
</evidence>
<gene>
    <name evidence="7" type="ORF">SMC7_06600</name>
</gene>
<dbReference type="Pfam" id="PF02518">
    <property type="entry name" value="HATPase_c"/>
    <property type="match status" value="1"/>
</dbReference>
<accession>A0A398D288</accession>
<dbReference type="PANTHER" id="PTHR43711:SF1">
    <property type="entry name" value="HISTIDINE KINASE 1"/>
    <property type="match status" value="1"/>
</dbReference>
<evidence type="ECO:0000256" key="4">
    <source>
        <dbReference type="ARBA" id="ARBA00022777"/>
    </source>
</evidence>
<dbReference type="GO" id="GO:0005524">
    <property type="term" value="F:ATP binding"/>
    <property type="evidence" value="ECO:0007669"/>
    <property type="project" value="UniProtKB-KW"/>
</dbReference>
<keyword evidence="4" id="KW-0418">Kinase</keyword>
<dbReference type="GO" id="GO:0000160">
    <property type="term" value="P:phosphorelay signal transduction system"/>
    <property type="evidence" value="ECO:0007669"/>
    <property type="project" value="UniProtKB-KW"/>
</dbReference>
<keyword evidence="8" id="KW-1185">Reference proteome</keyword>
<evidence type="ECO:0000313" key="7">
    <source>
        <dbReference type="EMBL" id="RIE05601.1"/>
    </source>
</evidence>
<proteinExistence type="predicted"/>
<protein>
    <recommendedName>
        <fullName evidence="2">histidine kinase</fullName>
        <ecNumber evidence="2">2.7.13.3</ecNumber>
    </recommendedName>
</protein>
<evidence type="ECO:0000256" key="3">
    <source>
        <dbReference type="ARBA" id="ARBA00022679"/>
    </source>
</evidence>
<dbReference type="AlphaFoldDB" id="A0A398D288"/>
<comment type="caution">
    <text evidence="7">The sequence shown here is derived from an EMBL/GenBank/DDBJ whole genome shotgun (WGS) entry which is preliminary data.</text>
</comment>
<dbReference type="EC" id="2.7.13.3" evidence="2"/>
<dbReference type="PROSITE" id="PS50109">
    <property type="entry name" value="HIS_KIN"/>
    <property type="match status" value="1"/>
</dbReference>